<protein>
    <recommendedName>
        <fullName evidence="4">SF3 helicase domain-containing protein</fullName>
    </recommendedName>
</protein>
<evidence type="ECO:0000313" key="5">
    <source>
        <dbReference type="EMBL" id="KKN04946.1"/>
    </source>
</evidence>
<dbReference type="EMBL" id="LAZR01004860">
    <property type="protein sequence ID" value="KKN04946.1"/>
    <property type="molecule type" value="Genomic_DNA"/>
</dbReference>
<keyword evidence="3" id="KW-0067">ATP-binding</keyword>
<dbReference type="Pfam" id="PF08706">
    <property type="entry name" value="D5_N"/>
    <property type="match status" value="1"/>
</dbReference>
<proteinExistence type="predicted"/>
<dbReference type="Pfam" id="PF19263">
    <property type="entry name" value="DUF5906"/>
    <property type="match status" value="1"/>
</dbReference>
<sequence>MEIKVKVDNERYKELLEKYQGAKGTIIRVVDDMEERLNQKPFNSKTKDIWINEIKDYITFINLSFKEKAEKIKDIFSRQGQADKLTEIQPLFYDKTGMFWLWNIQETKWEIVDEIDILNMIAEVTNEDTISSKNRTEILNALKQKGRLMIPKDIKKTWIQFKNKIYDIKTGESFEATPEYFVTNPIPWNVSGDPQTPSMDKIFKEWVGEDYIPLLYEILAYSLIPDYPINRLFCFIGSGMNGKSKFLELLRNFVGNYNVCSTELDTLLSSRFEVTRLHKKLVCLMGETNFNEMSKTSILKKLTGGDVIGFEYKNKNPFDETNYAKILIATNNLPTTTDKTDGFYRRWCIIDFPNSFSEKKDILNDIPEKEYNNLATNSIITLQKILKKREFTNEGTIKELKEKYESKSAFLNKFIELFVKEELNEYITKNQFKTKFKEWCKENKNRELSDTSLGLEMKKLGYESGKKNFEWMNDGKGGQGRIWLDIKWIE</sequence>
<comment type="caution">
    <text evidence="5">The sequence shown here is derived from an EMBL/GenBank/DDBJ whole genome shotgun (WGS) entry which is preliminary data.</text>
</comment>
<dbReference type="GO" id="GO:0005524">
    <property type="term" value="F:ATP binding"/>
    <property type="evidence" value="ECO:0007669"/>
    <property type="project" value="UniProtKB-KW"/>
</dbReference>
<dbReference type="InterPro" id="IPR051620">
    <property type="entry name" value="ORF904-like_C"/>
</dbReference>
<reference evidence="5" key="1">
    <citation type="journal article" date="2015" name="Nature">
        <title>Complex archaea that bridge the gap between prokaryotes and eukaryotes.</title>
        <authorList>
            <person name="Spang A."/>
            <person name="Saw J.H."/>
            <person name="Jorgensen S.L."/>
            <person name="Zaremba-Niedzwiedzka K."/>
            <person name="Martijn J."/>
            <person name="Lind A.E."/>
            <person name="van Eijk R."/>
            <person name="Schleper C."/>
            <person name="Guy L."/>
            <person name="Ettema T.J."/>
        </authorList>
    </citation>
    <scope>NUCLEOTIDE SEQUENCE</scope>
</reference>
<dbReference type="SUPFAM" id="SSF52540">
    <property type="entry name" value="P-loop containing nucleoside triphosphate hydrolases"/>
    <property type="match status" value="1"/>
</dbReference>
<dbReference type="InterPro" id="IPR014818">
    <property type="entry name" value="Phage/plasmid_primase_P4_C"/>
</dbReference>
<dbReference type="InterPro" id="IPR045455">
    <property type="entry name" value="NrS-1_pol-like_helicase"/>
</dbReference>
<dbReference type="PROSITE" id="PS51206">
    <property type="entry name" value="SF3_HELICASE_1"/>
    <property type="match status" value="1"/>
</dbReference>
<evidence type="ECO:0000256" key="3">
    <source>
        <dbReference type="ARBA" id="ARBA00022840"/>
    </source>
</evidence>
<dbReference type="PANTHER" id="PTHR35372:SF2">
    <property type="entry name" value="SF3 HELICASE DOMAIN-CONTAINING PROTEIN"/>
    <property type="match status" value="1"/>
</dbReference>
<evidence type="ECO:0000259" key="4">
    <source>
        <dbReference type="PROSITE" id="PS51206"/>
    </source>
</evidence>
<name>A0A0F9PV52_9ZZZZ</name>
<dbReference type="InterPro" id="IPR014015">
    <property type="entry name" value="Helicase_SF3_DNA-vir"/>
</dbReference>
<feature type="domain" description="SF3 helicase" evidence="4">
    <location>
        <begin position="210"/>
        <end position="365"/>
    </location>
</feature>
<accession>A0A0F9PV52</accession>
<dbReference type="InterPro" id="IPR006500">
    <property type="entry name" value="Helicase_put_C_phage/plasmid"/>
</dbReference>
<keyword evidence="1" id="KW-0547">Nucleotide-binding</keyword>
<organism evidence="5">
    <name type="scientific">marine sediment metagenome</name>
    <dbReference type="NCBI Taxonomy" id="412755"/>
    <lineage>
        <taxon>unclassified sequences</taxon>
        <taxon>metagenomes</taxon>
        <taxon>ecological metagenomes</taxon>
    </lineage>
</organism>
<dbReference type="InterPro" id="IPR027417">
    <property type="entry name" value="P-loop_NTPase"/>
</dbReference>
<dbReference type="AlphaFoldDB" id="A0A0F9PV52"/>
<dbReference type="NCBIfam" id="TIGR01613">
    <property type="entry name" value="primase_Cterm"/>
    <property type="match status" value="1"/>
</dbReference>
<dbReference type="PANTHER" id="PTHR35372">
    <property type="entry name" value="ATP BINDING PROTEIN-RELATED"/>
    <property type="match status" value="1"/>
</dbReference>
<evidence type="ECO:0000256" key="2">
    <source>
        <dbReference type="ARBA" id="ARBA00022801"/>
    </source>
</evidence>
<dbReference type="Gene3D" id="3.40.50.300">
    <property type="entry name" value="P-loop containing nucleotide triphosphate hydrolases"/>
    <property type="match status" value="1"/>
</dbReference>
<gene>
    <name evidence="5" type="ORF">LCGC14_1092140</name>
</gene>
<evidence type="ECO:0000256" key="1">
    <source>
        <dbReference type="ARBA" id="ARBA00022741"/>
    </source>
</evidence>
<keyword evidence="2" id="KW-0378">Hydrolase</keyword>
<dbReference type="GO" id="GO:0016787">
    <property type="term" value="F:hydrolase activity"/>
    <property type="evidence" value="ECO:0007669"/>
    <property type="project" value="UniProtKB-KW"/>
</dbReference>